<dbReference type="Pfam" id="PF04069">
    <property type="entry name" value="OpuAC"/>
    <property type="match status" value="1"/>
</dbReference>
<dbReference type="GO" id="GO:0043190">
    <property type="term" value="C:ATP-binding cassette (ABC) transporter complex"/>
    <property type="evidence" value="ECO:0007669"/>
    <property type="project" value="InterPro"/>
</dbReference>
<feature type="domain" description="ABC-type glycine betaine transport system substrate-binding" evidence="1">
    <location>
        <begin position="30"/>
        <end position="313"/>
    </location>
</feature>
<evidence type="ECO:0000313" key="2">
    <source>
        <dbReference type="EMBL" id="MBW8635978.1"/>
    </source>
</evidence>
<dbReference type="Gene3D" id="3.40.190.10">
    <property type="entry name" value="Periplasmic binding protein-like II"/>
    <property type="match status" value="1"/>
</dbReference>
<dbReference type="InterPro" id="IPR007210">
    <property type="entry name" value="ABC_Gly_betaine_transp_sub-bd"/>
</dbReference>
<dbReference type="EMBL" id="JAICBX010000001">
    <property type="protein sequence ID" value="MBW8635978.1"/>
    <property type="molecule type" value="Genomic_DNA"/>
</dbReference>
<dbReference type="Gene3D" id="3.40.190.100">
    <property type="entry name" value="Glycine betaine-binding periplasmic protein, domain 2"/>
    <property type="match status" value="1"/>
</dbReference>
<evidence type="ECO:0000259" key="1">
    <source>
        <dbReference type="Pfam" id="PF04069"/>
    </source>
</evidence>
<proteinExistence type="predicted"/>
<keyword evidence="3" id="KW-1185">Reference proteome</keyword>
<accession>A0AAE3CZQ1</accession>
<name>A0AAE3CZQ1_9HYPH</name>
<dbReference type="GO" id="GO:0022857">
    <property type="term" value="F:transmembrane transporter activity"/>
    <property type="evidence" value="ECO:0007669"/>
    <property type="project" value="InterPro"/>
</dbReference>
<dbReference type="SUPFAM" id="SSF53850">
    <property type="entry name" value="Periplasmic binding protein-like II"/>
    <property type="match status" value="1"/>
</dbReference>
<reference evidence="2" key="1">
    <citation type="submission" date="2021-08" db="EMBL/GenBank/DDBJ databases">
        <title>Hoeflea bacterium WL0058 sp. nov., isolated from the sediment.</title>
        <authorList>
            <person name="Wang L."/>
            <person name="Zhang D."/>
        </authorList>
    </citation>
    <scope>NUCLEOTIDE SEQUENCE</scope>
    <source>
        <strain evidence="2">WL0058</strain>
    </source>
</reference>
<dbReference type="AlphaFoldDB" id="A0AAE3CZQ1"/>
<dbReference type="RefSeq" id="WP_220226691.1">
    <property type="nucleotide sequence ID" value="NZ_JAICBX010000001.1"/>
</dbReference>
<organism evidence="2 3">
    <name type="scientific">Flavimaribacter sediminis</name>
    <dbReference type="NCBI Taxonomy" id="2865987"/>
    <lineage>
        <taxon>Bacteria</taxon>
        <taxon>Pseudomonadati</taxon>
        <taxon>Pseudomonadota</taxon>
        <taxon>Alphaproteobacteria</taxon>
        <taxon>Hyphomicrobiales</taxon>
        <taxon>Rhizobiaceae</taxon>
        <taxon>Flavimaribacter</taxon>
    </lineage>
</organism>
<protein>
    <submittedName>
        <fullName evidence="2">ABC transporter substrate-binding protein</fullName>
    </submittedName>
</protein>
<sequence>MIVKLLYALLFVITATIAPSRSLLASECGEISIARMHWQSAALLAEIDKLILTEGYGCNVTLVPGDTIPTFQSMNEQGAPDVAPELWINSIREQLDKAVDEQRLFYGAKALADGGVEGWWMPHYVALTHPHITSVAEALQHPEIFADPDDPQKGAVHNCPPDWSCSISTRNLFKAFGAEERGFRLVEAGSAEELRKSITDAFESRKGWLGYYWAPTALLGRYDLVRLSFGAPFNKTEWDSCTAVANCEDPKPNGWPSALAYTVVTKKMRNASPHAFDYLSRRSWHNSTINRLLAWMEENDATAEEAARHFLEEDDEIWMRWVTLDAANKIGGALDE</sequence>
<gene>
    <name evidence="2" type="ORF">K1W69_02180</name>
</gene>
<dbReference type="Proteomes" id="UP001196509">
    <property type="component" value="Unassembled WGS sequence"/>
</dbReference>
<comment type="caution">
    <text evidence="2">The sequence shown here is derived from an EMBL/GenBank/DDBJ whole genome shotgun (WGS) entry which is preliminary data.</text>
</comment>
<evidence type="ECO:0000313" key="3">
    <source>
        <dbReference type="Proteomes" id="UP001196509"/>
    </source>
</evidence>